<sequence>MAADLSALLSSSKNLTSHLSRPDLPAVNLSIDQIEALSRRLVSRQPGTSTDADRANYLLAQAHVDAPSLTSSIAHLNTAQIFSPLQPLQDTDVAGYLRLAHEQNLISTIEEGRKETQEEFYRVLEERSQRDWEAKKKRVFEELGGRASTTGPSISLQMQSKMMAYDRVITDLNTARLQGTSYPIVHALIDASLAVASDPRSIQITQNFHVLAKITSEPPALPPQIAKGAREALEEQYWDILERTIQARPLEARVGGDPSVANRVRAFLLVRYYRGGEWEERIELVAGQPLWAKLFYLVRTGHVEEALSEALHYQNAIENREPSFVNHFKTWIESPDRKLPKAHRDHLQAVYNTHMLHSSTADPFKLALYKLMGKLEPQRRSVPLVTTTTEDWLWFQLAMVDEEEDGGLRALADVLLGYGERHFDGPPNQPGSRRGVWAGVLLMCGQFERAVAALWEYQETEVEAVHLAIALAYHGLLRVPSRAETSDVTP</sequence>
<dbReference type="GO" id="GO:0016973">
    <property type="term" value="P:poly(A)+ mRNA export from nucleus"/>
    <property type="evidence" value="ECO:0007669"/>
    <property type="project" value="TreeGrafter"/>
</dbReference>
<dbReference type="OrthoDB" id="1918363at2759"/>
<feature type="non-terminal residue" evidence="5">
    <location>
        <position position="490"/>
    </location>
</feature>
<keyword evidence="3 4" id="KW-0539">Nucleus</keyword>
<keyword evidence="4" id="KW-0472">Membrane</keyword>
<dbReference type="STRING" id="231916.A0A409Y3U6"/>
<evidence type="ECO:0000256" key="3">
    <source>
        <dbReference type="ARBA" id="ARBA00023242"/>
    </source>
</evidence>
<name>A0A409Y3U6_9AGAR</name>
<evidence type="ECO:0000256" key="1">
    <source>
        <dbReference type="ARBA" id="ARBA00004259"/>
    </source>
</evidence>
<dbReference type="FunCoup" id="A0A409Y3U6">
    <property type="interactions" value="920"/>
</dbReference>
<evidence type="ECO:0000313" key="6">
    <source>
        <dbReference type="Proteomes" id="UP000284706"/>
    </source>
</evidence>
<reference evidence="5 6" key="1">
    <citation type="journal article" date="2018" name="Evol. Lett.">
        <title>Horizontal gene cluster transfer increased hallucinogenic mushroom diversity.</title>
        <authorList>
            <person name="Reynolds H.T."/>
            <person name="Vijayakumar V."/>
            <person name="Gluck-Thaler E."/>
            <person name="Korotkin H.B."/>
            <person name="Matheny P.B."/>
            <person name="Slot J.C."/>
        </authorList>
    </citation>
    <scope>NUCLEOTIDE SEQUENCE [LARGE SCALE GENOMIC DNA]</scope>
    <source>
        <strain evidence="5 6">SRW20</strain>
    </source>
</reference>
<protein>
    <recommendedName>
        <fullName evidence="4">Nuclear pore protein</fullName>
    </recommendedName>
</protein>
<comment type="caution">
    <text evidence="5">The sequence shown here is derived from an EMBL/GenBank/DDBJ whole genome shotgun (WGS) entry which is preliminary data.</text>
</comment>
<dbReference type="PANTHER" id="PTHR11225:SF4">
    <property type="entry name" value="NUCLEAR PORE COMPLEX PROTEIN NUP93"/>
    <property type="match status" value="1"/>
</dbReference>
<keyword evidence="4" id="KW-0811">Translocation</keyword>
<comment type="similarity">
    <text evidence="2 4">Belongs to the nucleoporin interacting component (NIC) family.</text>
</comment>
<dbReference type="GO" id="GO:0005643">
    <property type="term" value="C:nuclear pore"/>
    <property type="evidence" value="ECO:0007669"/>
    <property type="project" value="UniProtKB-SubCell"/>
</dbReference>
<keyword evidence="6" id="KW-1185">Reference proteome</keyword>
<proteinExistence type="inferred from homology"/>
<comment type="subcellular location">
    <subcellularLocation>
        <location evidence="1">Nucleus envelope</location>
    </subcellularLocation>
    <subcellularLocation>
        <location evidence="4">Nucleus</location>
        <location evidence="4">Nuclear pore complex</location>
    </subcellularLocation>
</comment>
<keyword evidence="4" id="KW-0509">mRNA transport</keyword>
<accession>A0A409Y3U6</accession>
<dbReference type="AlphaFoldDB" id="A0A409Y3U6"/>
<evidence type="ECO:0000256" key="4">
    <source>
        <dbReference type="RuleBase" id="RU364035"/>
    </source>
</evidence>
<dbReference type="Pfam" id="PF04097">
    <property type="entry name" value="Nic96"/>
    <property type="match status" value="1"/>
</dbReference>
<keyword evidence="4" id="KW-0813">Transport</keyword>
<organism evidence="5 6">
    <name type="scientific">Gymnopilus dilepis</name>
    <dbReference type="NCBI Taxonomy" id="231916"/>
    <lineage>
        <taxon>Eukaryota</taxon>
        <taxon>Fungi</taxon>
        <taxon>Dikarya</taxon>
        <taxon>Basidiomycota</taxon>
        <taxon>Agaricomycotina</taxon>
        <taxon>Agaricomycetes</taxon>
        <taxon>Agaricomycetidae</taxon>
        <taxon>Agaricales</taxon>
        <taxon>Agaricineae</taxon>
        <taxon>Hymenogastraceae</taxon>
        <taxon>Gymnopilus</taxon>
    </lineage>
</organism>
<dbReference type="GO" id="GO:0017056">
    <property type="term" value="F:structural constituent of nuclear pore"/>
    <property type="evidence" value="ECO:0007669"/>
    <property type="project" value="InterPro"/>
</dbReference>
<evidence type="ECO:0000256" key="2">
    <source>
        <dbReference type="ARBA" id="ARBA00010186"/>
    </source>
</evidence>
<keyword evidence="4" id="KW-0653">Protein transport</keyword>
<dbReference type="GO" id="GO:0006606">
    <property type="term" value="P:protein import into nucleus"/>
    <property type="evidence" value="ECO:0007669"/>
    <property type="project" value="TreeGrafter"/>
</dbReference>
<dbReference type="InParanoid" id="A0A409Y3U6"/>
<dbReference type="EMBL" id="NHYE01001210">
    <property type="protein sequence ID" value="PPQ97670.1"/>
    <property type="molecule type" value="Genomic_DNA"/>
</dbReference>
<dbReference type="Proteomes" id="UP000284706">
    <property type="component" value="Unassembled WGS sequence"/>
</dbReference>
<evidence type="ECO:0000313" key="5">
    <source>
        <dbReference type="EMBL" id="PPQ97670.1"/>
    </source>
</evidence>
<keyword evidence="4" id="KW-0906">Nuclear pore complex</keyword>
<gene>
    <name evidence="5" type="ORF">CVT26_002482</name>
</gene>
<dbReference type="PANTHER" id="PTHR11225">
    <property type="entry name" value="NUCLEAR PORE COMPLEX PROTEIN NUP93 NUCLEOPORIN NUP93 DEAD EYE PROTEIN"/>
    <property type="match status" value="1"/>
</dbReference>
<dbReference type="InterPro" id="IPR007231">
    <property type="entry name" value="Nucleoporin_int_Nup93/Nic96"/>
</dbReference>